<name>A0A368XFN8_9BACI</name>
<comment type="caution">
    <text evidence="3">The sequence shown here is derived from an EMBL/GenBank/DDBJ whole genome shotgun (WGS) entry which is preliminary data.</text>
</comment>
<feature type="compositionally biased region" description="Low complexity" evidence="1">
    <location>
        <begin position="144"/>
        <end position="160"/>
    </location>
</feature>
<feature type="compositionally biased region" description="Low complexity" evidence="1">
    <location>
        <begin position="255"/>
        <end position="268"/>
    </location>
</feature>
<feature type="transmembrane region" description="Helical" evidence="2">
    <location>
        <begin position="12"/>
        <end position="32"/>
    </location>
</feature>
<gene>
    <name evidence="3" type="ORF">DFR57_11055</name>
</gene>
<keyword evidence="2" id="KW-0812">Transmembrane</keyword>
<feature type="compositionally biased region" description="Low complexity" evidence="1">
    <location>
        <begin position="226"/>
        <end position="247"/>
    </location>
</feature>
<evidence type="ECO:0000313" key="3">
    <source>
        <dbReference type="EMBL" id="RCW65838.1"/>
    </source>
</evidence>
<dbReference type="AlphaFoldDB" id="A0A368XFN8"/>
<organism evidence="3 4">
    <name type="scientific">Saliterribacillus persicus</name>
    <dbReference type="NCBI Taxonomy" id="930114"/>
    <lineage>
        <taxon>Bacteria</taxon>
        <taxon>Bacillati</taxon>
        <taxon>Bacillota</taxon>
        <taxon>Bacilli</taxon>
        <taxon>Bacillales</taxon>
        <taxon>Bacillaceae</taxon>
        <taxon>Saliterribacillus</taxon>
    </lineage>
</organism>
<dbReference type="EMBL" id="QPJJ01000010">
    <property type="protein sequence ID" value="RCW65838.1"/>
    <property type="molecule type" value="Genomic_DNA"/>
</dbReference>
<proteinExistence type="predicted"/>
<sequence length="569" mass="56117">MKRNKLQRIISIILISTVLFWTAFPVVGYASFITPGQAINPGQAITPGEPISGGQFIAPGDVYDYGSAIEGGQNPGSSNNWNSGQPIIQADPLTGGVFITPNAPWQPSFVQFGSTPINSGTQVAGGETGSVGNSVEAGNGGANGSAVTGGNSSNNGNATNDGQAIAGGDGSANGNGVDSGNAVDSGQGGANGNAVDGGSGSGDGSAVNGGNPNGPGNGINGGNTGNNGATINGQGPFATGNTPLGNGLLTGGSTNGNPTNGNATSGNPANGGNAADSGENTTSFLNAAFGTTNDSKGLFSQVTGFLGDAKRYVFGFADNVAQGAASIYAGFKFKELADGKYSVYGKNQLNNGAANWLYDRYRQYSFDGDDVQFGPNSRRIGDARYNAFLQSKNIGGAGSMFSNVASSTKSALNSSWNVLSSSFWKPSNMAKLGGPVGVALTSIGSIHDHSSGFSDLSGLKTTDFAASLTTDVAIGVASTAVGSMASSAAAGALAGSVVPGVGTIVGAGVGLLAGVATTYLINGTPAGRRVKQAVTDTVKKGYDGVVKGAKWAADGISSGLSKIGGLFGG</sequence>
<dbReference type="Proteomes" id="UP000252585">
    <property type="component" value="Unassembled WGS sequence"/>
</dbReference>
<protein>
    <submittedName>
        <fullName evidence="3">Uncharacterized protein</fullName>
    </submittedName>
</protein>
<evidence type="ECO:0000313" key="4">
    <source>
        <dbReference type="Proteomes" id="UP000252585"/>
    </source>
</evidence>
<keyword evidence="2" id="KW-1133">Transmembrane helix</keyword>
<feature type="compositionally biased region" description="Polar residues" evidence="1">
    <location>
        <begin position="174"/>
        <end position="184"/>
    </location>
</feature>
<feature type="region of interest" description="Disordered" evidence="1">
    <location>
        <begin position="120"/>
        <end position="278"/>
    </location>
</feature>
<dbReference type="OrthoDB" id="2732461at2"/>
<feature type="compositionally biased region" description="Gly residues" evidence="1">
    <location>
        <begin position="186"/>
        <end position="203"/>
    </location>
</feature>
<keyword evidence="2" id="KW-0472">Membrane</keyword>
<accession>A0A368XFN8</accession>
<keyword evidence="4" id="KW-1185">Reference proteome</keyword>
<evidence type="ECO:0000256" key="1">
    <source>
        <dbReference type="SAM" id="MobiDB-lite"/>
    </source>
</evidence>
<evidence type="ECO:0000256" key="2">
    <source>
        <dbReference type="SAM" id="Phobius"/>
    </source>
</evidence>
<reference evidence="3 4" key="1">
    <citation type="submission" date="2018-07" db="EMBL/GenBank/DDBJ databases">
        <title>Genomic Encyclopedia of Type Strains, Phase IV (KMG-IV): sequencing the most valuable type-strain genomes for metagenomic binning, comparative biology and taxonomic classification.</title>
        <authorList>
            <person name="Goeker M."/>
        </authorList>
    </citation>
    <scope>NUCLEOTIDE SEQUENCE [LARGE SCALE GENOMIC DNA]</scope>
    <source>
        <strain evidence="3 4">DSM 27696</strain>
    </source>
</reference>
<feature type="compositionally biased region" description="Gly residues" evidence="1">
    <location>
        <begin position="211"/>
        <end position="225"/>
    </location>
</feature>
<dbReference type="RefSeq" id="WP_114353503.1">
    <property type="nucleotide sequence ID" value="NZ_QPJJ01000010.1"/>
</dbReference>